<evidence type="ECO:0000256" key="2">
    <source>
        <dbReference type="SAM" id="MobiDB-lite"/>
    </source>
</evidence>
<dbReference type="InterPro" id="IPR007055">
    <property type="entry name" value="BON_dom"/>
</dbReference>
<dbReference type="InterPro" id="IPR001775">
    <property type="entry name" value="GspD/PilQ"/>
</dbReference>
<dbReference type="OrthoDB" id="9775455at2"/>
<name>A0A5M8FIF1_9GAMM</name>
<dbReference type="PANTHER" id="PTHR30332:SF17">
    <property type="entry name" value="TYPE IV PILIATION SYSTEM PROTEIN DR_0774-RELATED"/>
    <property type="match status" value="1"/>
</dbReference>
<dbReference type="InterPro" id="IPR004845">
    <property type="entry name" value="T2SS_GspD_CS"/>
</dbReference>
<evidence type="ECO:0000313" key="4">
    <source>
        <dbReference type="EMBL" id="KAA6184698.1"/>
    </source>
</evidence>
<keyword evidence="5" id="KW-1185">Reference proteome</keyword>
<dbReference type="InterPro" id="IPR004846">
    <property type="entry name" value="T2SS/T3SS_dom"/>
</dbReference>
<dbReference type="Pfam" id="PF13629">
    <property type="entry name" value="T2SS-T3SS_pil_N"/>
    <property type="match status" value="1"/>
</dbReference>
<proteinExistence type="inferred from homology"/>
<dbReference type="GO" id="GO:0009306">
    <property type="term" value="P:protein secretion"/>
    <property type="evidence" value="ECO:0007669"/>
    <property type="project" value="InterPro"/>
</dbReference>
<dbReference type="PRINTS" id="PR00811">
    <property type="entry name" value="BCTERIALGSPD"/>
</dbReference>
<feature type="compositionally biased region" description="Basic and acidic residues" evidence="2">
    <location>
        <begin position="460"/>
        <end position="474"/>
    </location>
</feature>
<feature type="region of interest" description="Disordered" evidence="2">
    <location>
        <begin position="439"/>
        <end position="474"/>
    </location>
</feature>
<dbReference type="EMBL" id="VWXX01000016">
    <property type="protein sequence ID" value="KAA6184698.1"/>
    <property type="molecule type" value="Genomic_DNA"/>
</dbReference>
<dbReference type="InterPro" id="IPR050810">
    <property type="entry name" value="Bact_Secretion_Sys_Channel"/>
</dbReference>
<accession>A0A5M8FIF1</accession>
<dbReference type="AlphaFoldDB" id="A0A5M8FIF1"/>
<organism evidence="4 5">
    <name type="scientific">Thiohalocapsa marina</name>
    <dbReference type="NCBI Taxonomy" id="424902"/>
    <lineage>
        <taxon>Bacteria</taxon>
        <taxon>Pseudomonadati</taxon>
        <taxon>Pseudomonadota</taxon>
        <taxon>Gammaproteobacteria</taxon>
        <taxon>Chromatiales</taxon>
        <taxon>Chromatiaceae</taxon>
        <taxon>Thiohalocapsa</taxon>
    </lineage>
</organism>
<dbReference type="Pfam" id="PF00263">
    <property type="entry name" value="Secretin"/>
    <property type="match status" value="1"/>
</dbReference>
<evidence type="ECO:0000259" key="3">
    <source>
        <dbReference type="PROSITE" id="PS50914"/>
    </source>
</evidence>
<dbReference type="InterPro" id="IPR032789">
    <property type="entry name" value="T2SS-T3SS_pil_N"/>
</dbReference>
<dbReference type="GO" id="GO:0015627">
    <property type="term" value="C:type II protein secretion system complex"/>
    <property type="evidence" value="ECO:0007669"/>
    <property type="project" value="TreeGrafter"/>
</dbReference>
<sequence length="474" mass="49965">MKPQCFTVGLGARSVRRTIALLTGMVLSTLLWAGGPASLSGPAGNQQGVSVPVNQSRVIDLPSPVARVSVANPAIADILIINPRQIYINGKQLGTTNMIFWDQDDRVQRQVGLQVTHDLQGLKEKLHRFMPGDRVRVESAQGAIVLSGEVSSPAKIDAAMSLAQSFAGTEKAGVINLLQVGGAQQVLLEVKVAEVQRSMAKDLDIDFLGLYNGGSVQIGLVNAGLSAADAVPATGVFGSVLSGNFFAEMELAIAESRGLAKILAEPNLTTLSGQQAEFLSGGQIPYQTVDDDGQVTTEFKNVGINLSFIPFVLDSGIISLKVNVSVSEQGEIVPTGVGEALSIVSRGANATVEVPSGQTIAIAGLLSETTRGEVDKLPGLGSIPVLGALFRSQGYRTGQTELIIFVTPRLARSFASDEVRLPTDDFVEPSDVEFYLMGRLEGRRPETPAAPAARRSQRLGPDKSGSEGPFGHDL</sequence>
<dbReference type="Pfam" id="PF04972">
    <property type="entry name" value="BON"/>
    <property type="match status" value="1"/>
</dbReference>
<evidence type="ECO:0000256" key="1">
    <source>
        <dbReference type="RuleBase" id="RU004003"/>
    </source>
</evidence>
<feature type="domain" description="BON" evidence="3">
    <location>
        <begin position="111"/>
        <end position="182"/>
    </location>
</feature>
<gene>
    <name evidence="4" type="ORF">F2Q65_11395</name>
</gene>
<dbReference type="RefSeq" id="WP_150093459.1">
    <property type="nucleotide sequence ID" value="NZ_JBFUOH010000119.1"/>
</dbReference>
<dbReference type="PROSITE" id="PS00875">
    <property type="entry name" value="T2SP_D"/>
    <property type="match status" value="1"/>
</dbReference>
<comment type="similarity">
    <text evidence="1">Belongs to the bacterial secretin family.</text>
</comment>
<protein>
    <submittedName>
        <fullName evidence="4">Type II and III secretion system protein family protein</fullName>
    </submittedName>
</protein>
<comment type="caution">
    <text evidence="4">The sequence shown here is derived from an EMBL/GenBank/DDBJ whole genome shotgun (WGS) entry which is preliminary data.</text>
</comment>
<dbReference type="PROSITE" id="PS50914">
    <property type="entry name" value="BON"/>
    <property type="match status" value="1"/>
</dbReference>
<reference evidence="4 5" key="1">
    <citation type="submission" date="2019-09" db="EMBL/GenBank/DDBJ databases">
        <title>Whole-genome sequence of the purple sulfur bacterium Thiohalocapsa marina DSM 19078.</title>
        <authorList>
            <person name="Kyndt J.A."/>
            <person name="Meyer T.E."/>
        </authorList>
    </citation>
    <scope>NUCLEOTIDE SEQUENCE [LARGE SCALE GENOMIC DNA]</scope>
    <source>
        <strain evidence="4 5">DSM 19078</strain>
    </source>
</reference>
<evidence type="ECO:0000313" key="5">
    <source>
        <dbReference type="Proteomes" id="UP000322981"/>
    </source>
</evidence>
<dbReference type="PANTHER" id="PTHR30332">
    <property type="entry name" value="PROBABLE GENERAL SECRETION PATHWAY PROTEIN D"/>
    <property type="match status" value="1"/>
</dbReference>
<dbReference type="Proteomes" id="UP000322981">
    <property type="component" value="Unassembled WGS sequence"/>
</dbReference>